<name>A0ABT5BC60_9BACT</name>
<accession>A0ABT5BC60</accession>
<dbReference type="Proteomes" id="UP001217838">
    <property type="component" value="Unassembled WGS sequence"/>
</dbReference>
<comment type="caution">
    <text evidence="3">The sequence shown here is derived from an EMBL/GenBank/DDBJ whole genome shotgun (WGS) entry which is preliminary data.</text>
</comment>
<evidence type="ECO:0000256" key="1">
    <source>
        <dbReference type="SAM" id="MobiDB-lite"/>
    </source>
</evidence>
<reference evidence="3 4" key="1">
    <citation type="submission" date="2022-11" db="EMBL/GenBank/DDBJ databases">
        <title>Minimal conservation of predation-associated metabolite biosynthetic gene clusters underscores biosynthetic potential of Myxococcota including descriptions for ten novel species: Archangium lansinium sp. nov., Myxococcus landrumus sp. nov., Nannocystis bai.</title>
        <authorList>
            <person name="Ahearne A."/>
            <person name="Stevens C."/>
            <person name="Dowd S."/>
        </authorList>
    </citation>
    <scope>NUCLEOTIDE SEQUENCE [LARGE SCALE GENOMIC DNA]</scope>
    <source>
        <strain evidence="3 4">NCELM</strain>
    </source>
</reference>
<dbReference type="EMBL" id="JAQNDN010000013">
    <property type="protein sequence ID" value="MDC0670657.1"/>
    <property type="molecule type" value="Genomic_DNA"/>
</dbReference>
<keyword evidence="2" id="KW-1133">Transmembrane helix</keyword>
<evidence type="ECO:0000313" key="3">
    <source>
        <dbReference type="EMBL" id="MDC0670657.1"/>
    </source>
</evidence>
<dbReference type="RefSeq" id="WP_272000481.1">
    <property type="nucleotide sequence ID" value="NZ_JAQNDN010000013.1"/>
</dbReference>
<feature type="region of interest" description="Disordered" evidence="1">
    <location>
        <begin position="1"/>
        <end position="23"/>
    </location>
</feature>
<feature type="transmembrane region" description="Helical" evidence="2">
    <location>
        <begin position="68"/>
        <end position="86"/>
    </location>
</feature>
<keyword evidence="2" id="KW-0472">Membrane</keyword>
<keyword evidence="2" id="KW-0812">Transmembrane</keyword>
<organism evidence="3 4">
    <name type="scientific">Nannocystis radixulma</name>
    <dbReference type="NCBI Taxonomy" id="2995305"/>
    <lineage>
        <taxon>Bacteria</taxon>
        <taxon>Pseudomonadati</taxon>
        <taxon>Myxococcota</taxon>
        <taxon>Polyangia</taxon>
        <taxon>Nannocystales</taxon>
        <taxon>Nannocystaceae</taxon>
        <taxon>Nannocystis</taxon>
    </lineage>
</organism>
<protein>
    <recommendedName>
        <fullName evidence="5">Glycosyl-4,4'-diaponeurosporenoate acyltransferase</fullName>
    </recommendedName>
</protein>
<feature type="transmembrane region" description="Helical" evidence="2">
    <location>
        <begin position="34"/>
        <end position="62"/>
    </location>
</feature>
<evidence type="ECO:0000256" key="2">
    <source>
        <dbReference type="SAM" id="Phobius"/>
    </source>
</evidence>
<gene>
    <name evidence="3" type="ORF">POL58_23070</name>
</gene>
<keyword evidence="4" id="KW-1185">Reference proteome</keyword>
<proteinExistence type="predicted"/>
<evidence type="ECO:0000313" key="4">
    <source>
        <dbReference type="Proteomes" id="UP001217838"/>
    </source>
</evidence>
<sequence length="205" mass="23238">MAPRTDGLARRASGTEGSGPFAPQRWGIAPTHEFWVLAAPTPIGLIALIGFVGTLLALLLVLGHVLFWWQQILLVPVLFWLWQGLVERCARVYLRRLRAARPVEALDADPEQAPRPEYEKQVAGIMPTTDFWATKAERWFGRAAKPVSFTFELLWWASACSPFWQLWIVAYLVTPLTLGLIERSLRRHEQRRLAHRSTETASISA</sequence>
<evidence type="ECO:0008006" key="5">
    <source>
        <dbReference type="Google" id="ProtNLM"/>
    </source>
</evidence>